<evidence type="ECO:0000313" key="3">
    <source>
        <dbReference type="EMBL" id="MCP1335418.1"/>
    </source>
</evidence>
<organism evidence="3 4">
    <name type="scientific">Futiania mangrovi</name>
    <dbReference type="NCBI Taxonomy" id="2959716"/>
    <lineage>
        <taxon>Bacteria</taxon>
        <taxon>Pseudomonadati</taxon>
        <taxon>Pseudomonadota</taxon>
        <taxon>Alphaproteobacteria</taxon>
        <taxon>Futianiales</taxon>
        <taxon>Futianiaceae</taxon>
        <taxon>Futiania</taxon>
    </lineage>
</organism>
<evidence type="ECO:0000256" key="1">
    <source>
        <dbReference type="SAM" id="MobiDB-lite"/>
    </source>
</evidence>
<feature type="signal peptide" evidence="2">
    <location>
        <begin position="1"/>
        <end position="21"/>
    </location>
</feature>
<evidence type="ECO:0000313" key="4">
    <source>
        <dbReference type="Proteomes" id="UP001055804"/>
    </source>
</evidence>
<proteinExistence type="predicted"/>
<dbReference type="AlphaFoldDB" id="A0A9J6PH49"/>
<evidence type="ECO:0008006" key="5">
    <source>
        <dbReference type="Google" id="ProtNLM"/>
    </source>
</evidence>
<dbReference type="Proteomes" id="UP001055804">
    <property type="component" value="Unassembled WGS sequence"/>
</dbReference>
<name>A0A9J6PH49_9PROT</name>
<reference evidence="3" key="1">
    <citation type="submission" date="2022-06" db="EMBL/GenBank/DDBJ databases">
        <title>Isolation and Genomics of Futiania mangrovii gen. nov., sp. nov., a Rare and Metabolically-versatile member in the Class Alphaproteobacteria.</title>
        <authorList>
            <person name="Liu L."/>
            <person name="Huang W.-C."/>
            <person name="Pan J."/>
            <person name="Li J."/>
            <person name="Huang Y."/>
            <person name="Du H."/>
            <person name="Liu Y."/>
            <person name="Li M."/>
        </authorList>
    </citation>
    <scope>NUCLEOTIDE SEQUENCE</scope>
    <source>
        <strain evidence="3">FT118</strain>
    </source>
</reference>
<feature type="region of interest" description="Disordered" evidence="1">
    <location>
        <begin position="94"/>
        <end position="130"/>
    </location>
</feature>
<sequence>MKSLRTLALVALASAALGAGAALALTAEDVRTRIEAQFPQVEVLRVVDAETSEGRPAFLVTVMNRGGTYNGAFQVTRVLIDRETGSMTRIYAQGPSGVPVGEPLSGPGAATEGFGENLRTRSFTPIPGRP</sequence>
<keyword evidence="4" id="KW-1185">Reference proteome</keyword>
<dbReference type="EMBL" id="JAMZFT010000001">
    <property type="protein sequence ID" value="MCP1335418.1"/>
    <property type="molecule type" value="Genomic_DNA"/>
</dbReference>
<protein>
    <recommendedName>
        <fullName evidence="5">PepSY domain-containing protein</fullName>
    </recommendedName>
</protein>
<gene>
    <name evidence="3" type="ORF">NJQ99_03250</name>
</gene>
<keyword evidence="2" id="KW-0732">Signal</keyword>
<feature type="chain" id="PRO_5039907268" description="PepSY domain-containing protein" evidence="2">
    <location>
        <begin position="22"/>
        <end position="130"/>
    </location>
</feature>
<accession>A0A9J6PH49</accession>
<dbReference type="RefSeq" id="WP_269331363.1">
    <property type="nucleotide sequence ID" value="NZ_JAMZFT010000001.1"/>
</dbReference>
<evidence type="ECO:0000256" key="2">
    <source>
        <dbReference type="SAM" id="SignalP"/>
    </source>
</evidence>
<comment type="caution">
    <text evidence="3">The sequence shown here is derived from an EMBL/GenBank/DDBJ whole genome shotgun (WGS) entry which is preliminary data.</text>
</comment>